<organism evidence="2">
    <name type="scientific">Penicillium chrysogenum</name>
    <name type="common">Penicillium notatum</name>
    <dbReference type="NCBI Taxonomy" id="5076"/>
    <lineage>
        <taxon>Eukaryota</taxon>
        <taxon>Fungi</taxon>
        <taxon>Dikarya</taxon>
        <taxon>Ascomycota</taxon>
        <taxon>Pezizomycotina</taxon>
        <taxon>Eurotiomycetes</taxon>
        <taxon>Eurotiomycetidae</taxon>
        <taxon>Eurotiales</taxon>
        <taxon>Aspergillaceae</taxon>
        <taxon>Penicillium</taxon>
        <taxon>Penicillium chrysogenum species complex</taxon>
    </lineage>
</organism>
<reference evidence="1" key="2">
    <citation type="submission" date="2022-12" db="EMBL/GenBank/DDBJ databases">
        <authorList>
            <person name="Petersen C."/>
        </authorList>
    </citation>
    <scope>NUCLEOTIDE SEQUENCE</scope>
    <source>
        <strain evidence="1">IBT 3361</strain>
    </source>
</reference>
<proteinExistence type="predicted"/>
<dbReference type="EMBL" id="JAPVEB010000001">
    <property type="protein sequence ID" value="KAJ5283815.1"/>
    <property type="molecule type" value="Genomic_DNA"/>
</dbReference>
<evidence type="ECO:0000313" key="3">
    <source>
        <dbReference type="Proteomes" id="UP001220256"/>
    </source>
</evidence>
<name>A0A167XKH2_PENCH</name>
<reference evidence="1 3" key="3">
    <citation type="journal article" date="2023" name="IMA Fungus">
        <title>Comparative genomic study of the Penicillium genus elucidates a diverse pangenome and 15 lateral gene transfer events.</title>
        <authorList>
            <person name="Petersen C."/>
            <person name="Sorensen T."/>
            <person name="Nielsen M.R."/>
            <person name="Sondergaard T.E."/>
            <person name="Sorensen J.L."/>
            <person name="Fitzpatrick D.A."/>
            <person name="Frisvad J.C."/>
            <person name="Nielsen K.L."/>
        </authorList>
    </citation>
    <scope>NUCLEOTIDE SEQUENCE [LARGE SCALE GENOMIC DNA]</scope>
    <source>
        <strain evidence="1 3">IBT 3361</strain>
    </source>
</reference>
<protein>
    <submittedName>
        <fullName evidence="2">Uncharacterized protein</fullName>
    </submittedName>
</protein>
<dbReference type="PhylomeDB" id="A0A167XKH2"/>
<sequence>MCMKATCSTCNKVTWWGCGNHIPSVMDSVPEGDWCSCTPQVEKDGKKYPPKAAKAA</sequence>
<dbReference type="Proteomes" id="UP000076449">
    <property type="component" value="Chromosome I"/>
</dbReference>
<dbReference type="PANTHER" id="PTHR34724:SF2">
    <property type="entry name" value="OS12G0596101 PROTEIN"/>
    <property type="match status" value="1"/>
</dbReference>
<dbReference type="Proteomes" id="UP001220256">
    <property type="component" value="Unassembled WGS sequence"/>
</dbReference>
<evidence type="ECO:0000313" key="1">
    <source>
        <dbReference type="EMBL" id="KAJ5283815.1"/>
    </source>
</evidence>
<accession>A0A167XKH2</accession>
<dbReference type="EMBL" id="CM002798">
    <property type="protein sequence ID" value="KZN92923.1"/>
    <property type="molecule type" value="Genomic_DNA"/>
</dbReference>
<dbReference type="PANTHER" id="PTHR34724">
    <property type="entry name" value="OS12G0596101 PROTEIN"/>
    <property type="match status" value="1"/>
</dbReference>
<reference evidence="2" key="1">
    <citation type="journal article" date="2014" name="Genome Announc.">
        <title>Complete sequencing and chromosome-scale genome assembly of the industrial progenitor strain P2niaD18 from the penicillin producer Penicillium chrysogenum.</title>
        <authorList>
            <person name="Specht T."/>
            <person name="Dahlmann T.A."/>
            <person name="Zadra I."/>
            <person name="Kurnsteiner H."/>
            <person name="Kuck U."/>
        </authorList>
    </citation>
    <scope>NUCLEOTIDE SEQUENCE [LARGE SCALE GENOMIC DNA]</scope>
    <source>
        <strain evidence="2">P2niaD18</strain>
    </source>
</reference>
<evidence type="ECO:0000313" key="2">
    <source>
        <dbReference type="EMBL" id="KZN92923.1"/>
    </source>
</evidence>
<dbReference type="OMA" id="MCKKASC"/>
<dbReference type="AlphaFoldDB" id="A0A167XKH2"/>
<gene>
    <name evidence="2" type="ORF">EN45_030900</name>
    <name evidence="1" type="ORF">N7505_001795</name>
</gene>
<keyword evidence="3" id="KW-1185">Reference proteome</keyword>